<keyword evidence="3 5" id="KW-1133">Transmembrane helix</keyword>
<name>A0ABD2PX02_9PLAT</name>
<dbReference type="GO" id="GO:0016020">
    <property type="term" value="C:membrane"/>
    <property type="evidence" value="ECO:0007669"/>
    <property type="project" value="UniProtKB-SubCell"/>
</dbReference>
<dbReference type="AlphaFoldDB" id="A0ABD2PX02"/>
<accession>A0ABD2PX02</accession>
<comment type="subcellular location">
    <subcellularLocation>
        <location evidence="1">Membrane</location>
        <topology evidence="1">Multi-pass membrane protein</topology>
    </subcellularLocation>
</comment>
<evidence type="ECO:0000259" key="6">
    <source>
        <dbReference type="Pfam" id="PF00520"/>
    </source>
</evidence>
<comment type="caution">
    <text evidence="7">The sequence shown here is derived from an EMBL/GenBank/DDBJ whole genome shotgun (WGS) entry which is preliminary data.</text>
</comment>
<feature type="domain" description="Ion transport" evidence="6">
    <location>
        <begin position="43"/>
        <end position="209"/>
    </location>
</feature>
<evidence type="ECO:0000313" key="8">
    <source>
        <dbReference type="Proteomes" id="UP001626550"/>
    </source>
</evidence>
<feature type="transmembrane region" description="Helical" evidence="5">
    <location>
        <begin position="162"/>
        <end position="183"/>
    </location>
</feature>
<dbReference type="PANTHER" id="PTHR46768:SF1">
    <property type="entry name" value="TWO PORE CHANNEL PROTEIN 2"/>
    <property type="match status" value="1"/>
</dbReference>
<dbReference type="PANTHER" id="PTHR46768">
    <property type="entry name" value="TWO PORE CALCIUM CHANNEL PROTEIN 2"/>
    <property type="match status" value="1"/>
</dbReference>
<feature type="transmembrane region" description="Helical" evidence="5">
    <location>
        <begin position="21"/>
        <end position="42"/>
    </location>
</feature>
<dbReference type="Proteomes" id="UP001626550">
    <property type="component" value="Unassembled WGS sequence"/>
</dbReference>
<keyword evidence="4 5" id="KW-0472">Membrane</keyword>
<evidence type="ECO:0000256" key="4">
    <source>
        <dbReference type="ARBA" id="ARBA00023136"/>
    </source>
</evidence>
<dbReference type="InterPro" id="IPR005821">
    <property type="entry name" value="Ion_trans_dom"/>
</dbReference>
<dbReference type="Pfam" id="PF00520">
    <property type="entry name" value="Ion_trans"/>
    <property type="match status" value="1"/>
</dbReference>
<evidence type="ECO:0000256" key="2">
    <source>
        <dbReference type="ARBA" id="ARBA00022692"/>
    </source>
</evidence>
<organism evidence="7 8">
    <name type="scientific">Cichlidogyrus casuarinus</name>
    <dbReference type="NCBI Taxonomy" id="1844966"/>
    <lineage>
        <taxon>Eukaryota</taxon>
        <taxon>Metazoa</taxon>
        <taxon>Spiralia</taxon>
        <taxon>Lophotrochozoa</taxon>
        <taxon>Platyhelminthes</taxon>
        <taxon>Monogenea</taxon>
        <taxon>Monopisthocotylea</taxon>
        <taxon>Dactylogyridea</taxon>
        <taxon>Ancyrocephalidae</taxon>
        <taxon>Cichlidogyrus</taxon>
    </lineage>
</organism>
<dbReference type="InterPro" id="IPR028798">
    <property type="entry name" value="TPC2"/>
</dbReference>
<sequence length="254" mass="29202">MQVRSIMHRLDKNGIRAYFWLYSKPFYFVTRLALCILMILPFFENPNSLTMTSDLRYESPRPQIPCGVLISIEFLSLIVIALDTSMKLYMFHPYSTARDLIWQLFHIPVLVASLVDICVSLGFLCTEEVQIRRYLRVFFVLSNSNDVRHTVEALVRAMVDIIGAYFLMAITVLIFSMGSVTIFSKPFSKFVSLSTTCRQVFSMILINLWPTTTLSPPHIKCLSSSPRPIAQTVSIRDQLNHFFQTILAPTRRAE</sequence>
<proteinExistence type="predicted"/>
<feature type="transmembrane region" description="Helical" evidence="5">
    <location>
        <begin position="62"/>
        <end position="82"/>
    </location>
</feature>
<feature type="transmembrane region" description="Helical" evidence="5">
    <location>
        <begin position="103"/>
        <end position="124"/>
    </location>
</feature>
<evidence type="ECO:0000256" key="1">
    <source>
        <dbReference type="ARBA" id="ARBA00004141"/>
    </source>
</evidence>
<gene>
    <name evidence="7" type="primary">TPCN2_6</name>
    <name evidence="7" type="ORF">Ciccas_009532</name>
</gene>
<keyword evidence="8" id="KW-1185">Reference proteome</keyword>
<dbReference type="EMBL" id="JBJKFK010001972">
    <property type="protein sequence ID" value="KAL3311884.1"/>
    <property type="molecule type" value="Genomic_DNA"/>
</dbReference>
<evidence type="ECO:0000256" key="3">
    <source>
        <dbReference type="ARBA" id="ARBA00022989"/>
    </source>
</evidence>
<evidence type="ECO:0000313" key="7">
    <source>
        <dbReference type="EMBL" id="KAL3311884.1"/>
    </source>
</evidence>
<reference evidence="7 8" key="1">
    <citation type="submission" date="2024-11" db="EMBL/GenBank/DDBJ databases">
        <title>Adaptive evolution of stress response genes in parasites aligns with host niche diversity.</title>
        <authorList>
            <person name="Hahn C."/>
            <person name="Resl P."/>
        </authorList>
    </citation>
    <scope>NUCLEOTIDE SEQUENCE [LARGE SCALE GENOMIC DNA]</scope>
    <source>
        <strain evidence="7">EGGRZ-B1_66</strain>
        <tissue evidence="7">Body</tissue>
    </source>
</reference>
<keyword evidence="2 5" id="KW-0812">Transmembrane</keyword>
<protein>
    <submittedName>
        <fullName evidence="7">Two pore calcium channel protein 2</fullName>
    </submittedName>
</protein>
<evidence type="ECO:0000256" key="5">
    <source>
        <dbReference type="SAM" id="Phobius"/>
    </source>
</evidence>